<proteinExistence type="predicted"/>
<evidence type="ECO:0000313" key="2">
    <source>
        <dbReference type="Proteomes" id="UP000479710"/>
    </source>
</evidence>
<evidence type="ECO:0000313" key="1">
    <source>
        <dbReference type="EMBL" id="KAF0899786.1"/>
    </source>
</evidence>
<dbReference type="AlphaFoldDB" id="A0A6G1CI19"/>
<dbReference type="PROSITE" id="PS51257">
    <property type="entry name" value="PROKAR_LIPOPROTEIN"/>
    <property type="match status" value="1"/>
</dbReference>
<name>A0A6G1CI19_9ORYZ</name>
<protein>
    <submittedName>
        <fullName evidence="1">Uncharacterized protein</fullName>
    </submittedName>
</protein>
<sequence length="73" mass="8168">MLQWRRNSLCTVTSSGCRLITLPAINFMKVAGRHNTIKVGVTMTAERHRISKEVISRVAGTLRTAKENVKLCL</sequence>
<keyword evidence="2" id="KW-1185">Reference proteome</keyword>
<accession>A0A6G1CI19</accession>
<gene>
    <name evidence="1" type="ORF">E2562_024103</name>
</gene>
<comment type="caution">
    <text evidence="1">The sequence shown here is derived from an EMBL/GenBank/DDBJ whole genome shotgun (WGS) entry which is preliminary data.</text>
</comment>
<dbReference type="EMBL" id="SPHZ02000009">
    <property type="protein sequence ID" value="KAF0899786.1"/>
    <property type="molecule type" value="Genomic_DNA"/>
</dbReference>
<reference evidence="1 2" key="1">
    <citation type="submission" date="2019-11" db="EMBL/GenBank/DDBJ databases">
        <title>Whole genome sequence of Oryza granulata.</title>
        <authorList>
            <person name="Li W."/>
        </authorList>
    </citation>
    <scope>NUCLEOTIDE SEQUENCE [LARGE SCALE GENOMIC DNA]</scope>
    <source>
        <strain evidence="2">cv. Menghai</strain>
        <tissue evidence="1">Leaf</tissue>
    </source>
</reference>
<dbReference type="Proteomes" id="UP000479710">
    <property type="component" value="Unassembled WGS sequence"/>
</dbReference>
<organism evidence="1 2">
    <name type="scientific">Oryza meyeriana var. granulata</name>
    <dbReference type="NCBI Taxonomy" id="110450"/>
    <lineage>
        <taxon>Eukaryota</taxon>
        <taxon>Viridiplantae</taxon>
        <taxon>Streptophyta</taxon>
        <taxon>Embryophyta</taxon>
        <taxon>Tracheophyta</taxon>
        <taxon>Spermatophyta</taxon>
        <taxon>Magnoliopsida</taxon>
        <taxon>Liliopsida</taxon>
        <taxon>Poales</taxon>
        <taxon>Poaceae</taxon>
        <taxon>BOP clade</taxon>
        <taxon>Oryzoideae</taxon>
        <taxon>Oryzeae</taxon>
        <taxon>Oryzinae</taxon>
        <taxon>Oryza</taxon>
        <taxon>Oryza meyeriana</taxon>
    </lineage>
</organism>